<organism evidence="3 4">
    <name type="scientific">Sedimentitalea nanhaiensis</name>
    <dbReference type="NCBI Taxonomy" id="999627"/>
    <lineage>
        <taxon>Bacteria</taxon>
        <taxon>Pseudomonadati</taxon>
        <taxon>Pseudomonadota</taxon>
        <taxon>Alphaproteobacteria</taxon>
        <taxon>Rhodobacterales</taxon>
        <taxon>Paracoccaceae</taxon>
        <taxon>Sedimentitalea</taxon>
    </lineage>
</organism>
<dbReference type="Pfam" id="PF00581">
    <property type="entry name" value="Rhodanese"/>
    <property type="match status" value="1"/>
</dbReference>
<keyword evidence="1" id="KW-0711">Selenium</keyword>
<dbReference type="InterPro" id="IPR058840">
    <property type="entry name" value="AAA_SelU"/>
</dbReference>
<dbReference type="InterPro" id="IPR036873">
    <property type="entry name" value="Rhodanese-like_dom_sf"/>
</dbReference>
<evidence type="ECO:0000256" key="1">
    <source>
        <dbReference type="ARBA" id="ARBA00023266"/>
    </source>
</evidence>
<dbReference type="Gene3D" id="3.40.250.10">
    <property type="entry name" value="Rhodanese-like domain"/>
    <property type="match status" value="1"/>
</dbReference>
<dbReference type="PANTHER" id="PTHR30401">
    <property type="entry name" value="TRNA 2-SELENOURIDINE SYNTHASE"/>
    <property type="match status" value="1"/>
</dbReference>
<keyword evidence="4" id="KW-1185">Reference proteome</keyword>
<dbReference type="AlphaFoldDB" id="A0A1I7B2F2"/>
<dbReference type="OrthoDB" id="9808735at2"/>
<dbReference type="eggNOG" id="COG2603">
    <property type="taxonomic scope" value="Bacteria"/>
</dbReference>
<dbReference type="NCBIfam" id="NF008752">
    <property type="entry name" value="PRK11784.1-4"/>
    <property type="match status" value="1"/>
</dbReference>
<dbReference type="InterPro" id="IPR001307">
    <property type="entry name" value="Thiosulphate_STrfase_CS"/>
</dbReference>
<reference evidence="3 4" key="1">
    <citation type="submission" date="2016-10" db="EMBL/GenBank/DDBJ databases">
        <authorList>
            <person name="de Groot N.N."/>
        </authorList>
    </citation>
    <scope>NUCLEOTIDE SEQUENCE [LARGE SCALE GENOMIC DNA]</scope>
    <source>
        <strain evidence="3 4">CGMCC 1.10959</strain>
    </source>
</reference>
<protein>
    <submittedName>
        <fullName evidence="3">tRNA 2-selenouridine synthase</fullName>
    </submittedName>
</protein>
<evidence type="ECO:0000313" key="4">
    <source>
        <dbReference type="Proteomes" id="UP000182466"/>
    </source>
</evidence>
<evidence type="ECO:0000313" key="3">
    <source>
        <dbReference type="EMBL" id="SFT81376.1"/>
    </source>
</evidence>
<dbReference type="STRING" id="999627.SAMN05216236_10898"/>
<dbReference type="RefSeq" id="WP_027263557.1">
    <property type="nucleotide sequence ID" value="NZ_FPAW01000008.1"/>
</dbReference>
<dbReference type="InterPro" id="IPR001763">
    <property type="entry name" value="Rhodanese-like_dom"/>
</dbReference>
<dbReference type="Proteomes" id="UP000182466">
    <property type="component" value="Unassembled WGS sequence"/>
</dbReference>
<proteinExistence type="predicted"/>
<dbReference type="PANTHER" id="PTHR30401:SF0">
    <property type="entry name" value="TRNA 2-SELENOURIDINE SYNTHASE"/>
    <property type="match status" value="1"/>
</dbReference>
<dbReference type="GO" id="GO:0043828">
    <property type="term" value="F:tRNA 2-selenouridine synthase activity"/>
    <property type="evidence" value="ECO:0007669"/>
    <property type="project" value="InterPro"/>
</dbReference>
<gene>
    <name evidence="3" type="ORF">SAMN05216236_10898</name>
</gene>
<dbReference type="InterPro" id="IPR017582">
    <property type="entry name" value="SelU"/>
</dbReference>
<evidence type="ECO:0000259" key="2">
    <source>
        <dbReference type="PROSITE" id="PS50206"/>
    </source>
</evidence>
<dbReference type="SMART" id="SM00450">
    <property type="entry name" value="RHOD"/>
    <property type="match status" value="1"/>
</dbReference>
<dbReference type="GO" id="GO:0004792">
    <property type="term" value="F:thiosulfate-cyanide sulfurtransferase activity"/>
    <property type="evidence" value="ECO:0007669"/>
    <property type="project" value="InterPro"/>
</dbReference>
<feature type="domain" description="Rhodanese" evidence="2">
    <location>
        <begin position="13"/>
        <end position="135"/>
    </location>
</feature>
<dbReference type="SUPFAM" id="SSF52821">
    <property type="entry name" value="Rhodanese/Cell cycle control phosphatase"/>
    <property type="match status" value="1"/>
</dbReference>
<dbReference type="PROSITE" id="PS50206">
    <property type="entry name" value="RHODANESE_3"/>
    <property type="match status" value="1"/>
</dbReference>
<name>A0A1I7B2F2_9RHOB</name>
<dbReference type="NCBIfam" id="TIGR03167">
    <property type="entry name" value="tRNA_sel_U_synt"/>
    <property type="match status" value="1"/>
</dbReference>
<dbReference type="PROSITE" id="PS00380">
    <property type="entry name" value="RHODANESE_1"/>
    <property type="match status" value="1"/>
</dbReference>
<dbReference type="NCBIfam" id="NF008750">
    <property type="entry name" value="PRK11784.1-2"/>
    <property type="match status" value="1"/>
</dbReference>
<sequence>MSQRFDTLTALLNHGFDTVIDVRSPAEYAEDHVPGAINLPVLDNDERAEVGTIYVQQSPFLARKIGAALVFRNTAAHIDTTLRDFDGGWRPLVYCWRGGQRSGSFGWMLGQIGWRSEVIEGGYRSYRRLVNAALYQQPLPHRLIALDGYTGTAKTELLHLVEARGGQMLDLEGLAGHRGSLLGQMPGGQPSQKAFETRLAVALSALDPARPVLIEAESSKIGRLFLPPSVWGAMKTAPRIAITAPISARTDYLVRAYDDILSEADSLMTQLDKLRPHRGHAIVDGWFERIEAGDKPGLTRDLMQQHYDPSYDKSRLAVDAPVIARVQASALDASGLDRAASEIERVLMAGVQPDPSAI</sequence>
<dbReference type="CDD" id="cd01520">
    <property type="entry name" value="RHOD_YbbB"/>
    <property type="match status" value="1"/>
</dbReference>
<dbReference type="EMBL" id="FPAW01000008">
    <property type="protein sequence ID" value="SFT81376.1"/>
    <property type="molecule type" value="Genomic_DNA"/>
</dbReference>
<accession>A0A1I7B2F2</accession>
<dbReference type="Pfam" id="PF26341">
    <property type="entry name" value="AAA_SelU"/>
    <property type="match status" value="1"/>
</dbReference>
<dbReference type="GO" id="GO:0002098">
    <property type="term" value="P:tRNA wobble uridine modification"/>
    <property type="evidence" value="ECO:0007669"/>
    <property type="project" value="InterPro"/>
</dbReference>